<accession>A0A0E3SGA5</accession>
<keyword evidence="3" id="KW-0418">Kinase</keyword>
<keyword evidence="3" id="KW-0808">Transferase</keyword>
<dbReference type="KEGG" id="mhor:MSHOH_2085"/>
<evidence type="ECO:0000259" key="2">
    <source>
        <dbReference type="PROSITE" id="PS50113"/>
    </source>
</evidence>
<keyword evidence="4" id="KW-1185">Reference proteome</keyword>
<feature type="domain" description="PAC" evidence="2">
    <location>
        <begin position="1"/>
        <end position="42"/>
    </location>
</feature>
<dbReference type="HOGENOM" id="CLU_2127832_0_0_2"/>
<dbReference type="EMBL" id="CP009516">
    <property type="protein sequence ID" value="AKB78568.1"/>
    <property type="molecule type" value="Genomic_DNA"/>
</dbReference>
<keyword evidence="1" id="KW-0175">Coiled coil</keyword>
<gene>
    <name evidence="3" type="ORF">MSHOH_2085</name>
</gene>
<evidence type="ECO:0000313" key="4">
    <source>
        <dbReference type="Proteomes" id="UP000033101"/>
    </source>
</evidence>
<dbReference type="Gene3D" id="3.30.450.20">
    <property type="entry name" value="PAS domain"/>
    <property type="match status" value="2"/>
</dbReference>
<name>A0A0E3SGA5_9EURY</name>
<evidence type="ECO:0000313" key="3">
    <source>
        <dbReference type="EMBL" id="AKB78568.1"/>
    </source>
</evidence>
<dbReference type="PATRIC" id="fig|1434110.4.peg.2651"/>
<dbReference type="PROSITE" id="PS50113">
    <property type="entry name" value="PAC"/>
    <property type="match status" value="1"/>
</dbReference>
<proteinExistence type="predicted"/>
<dbReference type="GO" id="GO:0016301">
    <property type="term" value="F:kinase activity"/>
    <property type="evidence" value="ECO:0007669"/>
    <property type="project" value="UniProtKB-KW"/>
</dbReference>
<feature type="coiled-coil region" evidence="1">
    <location>
        <begin position="33"/>
        <end position="78"/>
    </location>
</feature>
<dbReference type="AlphaFoldDB" id="A0A0E3SGA5"/>
<protein>
    <submittedName>
        <fullName evidence="3">Sensory transduction histidine kinase</fullName>
    </submittedName>
</protein>
<dbReference type="PANTHER" id="PTHR43065">
    <property type="entry name" value="SENSOR HISTIDINE KINASE"/>
    <property type="match status" value="1"/>
</dbReference>
<reference evidence="3 4" key="1">
    <citation type="submission" date="2014-07" db="EMBL/GenBank/DDBJ databases">
        <title>Methanogenic archaea and the global carbon cycle.</title>
        <authorList>
            <person name="Henriksen J.R."/>
            <person name="Luke J."/>
            <person name="Reinhart S."/>
            <person name="Benedict M.N."/>
            <person name="Youngblut N.D."/>
            <person name="Metcalf M.E."/>
            <person name="Whitaker R.J."/>
            <person name="Metcalf W.W."/>
        </authorList>
    </citation>
    <scope>NUCLEOTIDE SEQUENCE [LARGE SCALE GENOMIC DNA]</scope>
    <source>
        <strain evidence="3 4">HB-1</strain>
    </source>
</reference>
<dbReference type="InterPro" id="IPR000700">
    <property type="entry name" value="PAS-assoc_C"/>
</dbReference>
<organism evidence="3 4">
    <name type="scientific">Methanosarcina horonobensis HB-1 = JCM 15518</name>
    <dbReference type="NCBI Taxonomy" id="1434110"/>
    <lineage>
        <taxon>Archaea</taxon>
        <taxon>Methanobacteriati</taxon>
        <taxon>Methanobacteriota</taxon>
        <taxon>Stenosarchaea group</taxon>
        <taxon>Methanomicrobia</taxon>
        <taxon>Methanosarcinales</taxon>
        <taxon>Methanosarcinaceae</taxon>
        <taxon>Methanosarcina</taxon>
    </lineage>
</organism>
<dbReference type="PANTHER" id="PTHR43065:SF23">
    <property type="entry name" value="SENSOR HISTIDINE KINASE PDTAS"/>
    <property type="match status" value="1"/>
</dbReference>
<evidence type="ECO:0000256" key="1">
    <source>
        <dbReference type="SAM" id="Coils"/>
    </source>
</evidence>
<dbReference type="GeneID" id="70784885"/>
<dbReference type="RefSeq" id="WP_052730824.1">
    <property type="nucleotide sequence ID" value="NZ_CP009516.1"/>
</dbReference>
<dbReference type="STRING" id="1434110.MSHOH_2085"/>
<dbReference type="Proteomes" id="UP000033101">
    <property type="component" value="Chromosome"/>
</dbReference>
<sequence>MPDGSIFDVYNVPFTDTDGSPMILKMEVDITERKKMEGALKKARDTLEEKIRQRTAELEKAYNSLKESEKGLAEAQKMAHLGNWDWDVVTDKIHGSDETYRIFGLNPQECTAT</sequence>